<dbReference type="EMBL" id="MU006709">
    <property type="protein sequence ID" value="KAF2629623.1"/>
    <property type="molecule type" value="Genomic_DNA"/>
</dbReference>
<reference evidence="1" key="1">
    <citation type="journal article" date="2020" name="Stud. Mycol.">
        <title>101 Dothideomycetes genomes: a test case for predicting lifestyles and emergence of pathogens.</title>
        <authorList>
            <person name="Haridas S."/>
            <person name="Albert R."/>
            <person name="Binder M."/>
            <person name="Bloem J."/>
            <person name="Labutti K."/>
            <person name="Salamov A."/>
            <person name="Andreopoulos B."/>
            <person name="Baker S."/>
            <person name="Barry K."/>
            <person name="Bills G."/>
            <person name="Bluhm B."/>
            <person name="Cannon C."/>
            <person name="Castanera R."/>
            <person name="Culley D."/>
            <person name="Daum C."/>
            <person name="Ezra D."/>
            <person name="Gonzalez J."/>
            <person name="Henrissat B."/>
            <person name="Kuo A."/>
            <person name="Liang C."/>
            <person name="Lipzen A."/>
            <person name="Lutzoni F."/>
            <person name="Magnuson J."/>
            <person name="Mondo S."/>
            <person name="Nolan M."/>
            <person name="Ohm R."/>
            <person name="Pangilinan J."/>
            <person name="Park H.-J."/>
            <person name="Ramirez L."/>
            <person name="Alfaro M."/>
            <person name="Sun H."/>
            <person name="Tritt A."/>
            <person name="Yoshinaga Y."/>
            <person name="Zwiers L.-H."/>
            <person name="Turgeon B."/>
            <person name="Goodwin S."/>
            <person name="Spatafora J."/>
            <person name="Crous P."/>
            <person name="Grigoriev I."/>
        </authorList>
    </citation>
    <scope>NUCLEOTIDE SEQUENCE</scope>
    <source>
        <strain evidence="1">CBS 525.71</strain>
    </source>
</reference>
<evidence type="ECO:0000313" key="1">
    <source>
        <dbReference type="EMBL" id="KAF2629623.1"/>
    </source>
</evidence>
<proteinExistence type="predicted"/>
<gene>
    <name evidence="1" type="ORF">BU25DRAFT_270870</name>
</gene>
<accession>A0ACB6S6M6</accession>
<organism evidence="1 2">
    <name type="scientific">Macroventuria anomochaeta</name>
    <dbReference type="NCBI Taxonomy" id="301207"/>
    <lineage>
        <taxon>Eukaryota</taxon>
        <taxon>Fungi</taxon>
        <taxon>Dikarya</taxon>
        <taxon>Ascomycota</taxon>
        <taxon>Pezizomycotina</taxon>
        <taxon>Dothideomycetes</taxon>
        <taxon>Pleosporomycetidae</taxon>
        <taxon>Pleosporales</taxon>
        <taxon>Pleosporineae</taxon>
        <taxon>Didymellaceae</taxon>
        <taxon>Macroventuria</taxon>
    </lineage>
</organism>
<sequence>MASTLCSAREGSNEEYKELWHFNSKADMFPTYLQEKYLELAKKKKKKTSYLYTGFFFYKLAIPAGTMVCKATRRLNTNAIPNISQHASPTSRSTKRHMPMDPCITPATAQLDPHG</sequence>
<dbReference type="Proteomes" id="UP000799754">
    <property type="component" value="Unassembled WGS sequence"/>
</dbReference>
<evidence type="ECO:0000313" key="2">
    <source>
        <dbReference type="Proteomes" id="UP000799754"/>
    </source>
</evidence>
<comment type="caution">
    <text evidence="1">The sequence shown here is derived from an EMBL/GenBank/DDBJ whole genome shotgun (WGS) entry which is preliminary data.</text>
</comment>
<name>A0ACB6S6M6_9PLEO</name>
<protein>
    <submittedName>
        <fullName evidence="1">Uncharacterized protein</fullName>
    </submittedName>
</protein>
<keyword evidence="2" id="KW-1185">Reference proteome</keyword>